<feature type="transmembrane region" description="Helical" evidence="1">
    <location>
        <begin position="19"/>
        <end position="39"/>
    </location>
</feature>
<keyword evidence="1" id="KW-0472">Membrane</keyword>
<gene>
    <name evidence="2" type="ordered locus">BFO_0381</name>
</gene>
<accession>G8UKD7</accession>
<dbReference type="EMBL" id="CP003191">
    <property type="protein sequence ID" value="AEW21370.1"/>
    <property type="molecule type" value="Genomic_DNA"/>
</dbReference>
<dbReference type="AlphaFoldDB" id="G8UKD7"/>
<proteinExistence type="predicted"/>
<dbReference type="KEGG" id="tfo:BFO_0381"/>
<sequence length="57" mass="6918">MYVPHIFHTVMFNSFVRKLYRTCIVFIYYVCLFYINYFANIVLISINYDIFAGFIIS</sequence>
<evidence type="ECO:0000313" key="2">
    <source>
        <dbReference type="EMBL" id="AEW21370.1"/>
    </source>
</evidence>
<evidence type="ECO:0000313" key="3">
    <source>
        <dbReference type="Proteomes" id="UP000005436"/>
    </source>
</evidence>
<evidence type="ECO:0000256" key="1">
    <source>
        <dbReference type="SAM" id="Phobius"/>
    </source>
</evidence>
<keyword evidence="3" id="KW-1185">Reference proteome</keyword>
<dbReference type="HOGENOM" id="CLU_2995122_0_0_10"/>
<protein>
    <submittedName>
        <fullName evidence="2">Uncharacterized protein</fullName>
    </submittedName>
</protein>
<keyword evidence="1" id="KW-1133">Transmembrane helix</keyword>
<organism evidence="2 3">
    <name type="scientific">Tannerella forsythia (strain ATCC 43037 / JCM 10827 / CCUG 21028 A / KCTC 5666 / FDC 338)</name>
    <name type="common">Bacteroides forsythus</name>
    <dbReference type="NCBI Taxonomy" id="203275"/>
    <lineage>
        <taxon>Bacteria</taxon>
        <taxon>Pseudomonadati</taxon>
        <taxon>Bacteroidota</taxon>
        <taxon>Bacteroidia</taxon>
        <taxon>Bacteroidales</taxon>
        <taxon>Tannerellaceae</taxon>
        <taxon>Tannerella</taxon>
    </lineage>
</organism>
<name>G8UKD7_TANFA</name>
<dbReference type="Proteomes" id="UP000005436">
    <property type="component" value="Chromosome"/>
</dbReference>
<keyword evidence="1" id="KW-0812">Transmembrane</keyword>
<reference evidence="3" key="1">
    <citation type="submission" date="2011-12" db="EMBL/GenBank/DDBJ databases">
        <title>Complete sequence of Tannerella forsythia ATCC 43037.</title>
        <authorList>
            <person name="Dewhirst F."/>
            <person name="Tanner A."/>
            <person name="Izard J."/>
            <person name="Brinkac L."/>
            <person name="Durkin A.S."/>
            <person name="Hostetler J."/>
            <person name="Shetty J."/>
            <person name="Torralba M."/>
            <person name="Gill S."/>
            <person name="Nelson K."/>
        </authorList>
    </citation>
    <scope>NUCLEOTIDE SEQUENCE [LARGE SCALE GENOMIC DNA]</scope>
    <source>
        <strain evidence="3">ATCC 43037 / JCM 10827 / CCUG 33226 / KCTC 5666 / FDC 338</strain>
    </source>
</reference>
<dbReference type="STRING" id="203275.BFO_0381"/>